<dbReference type="EMBL" id="SIJK02000023">
    <property type="protein sequence ID" value="MBP1466725.1"/>
    <property type="molecule type" value="Genomic_DNA"/>
</dbReference>
<reference evidence="2 3" key="1">
    <citation type="submission" date="2021-03" db="EMBL/GenBank/DDBJ databases">
        <authorList>
            <person name="Grouzdev D.S."/>
        </authorList>
    </citation>
    <scope>NUCLEOTIDE SEQUENCE [LARGE SCALE GENOMIC DNA]</scope>
    <source>
        <strain evidence="2 3">M50-1</strain>
    </source>
</reference>
<name>A0ABS4DBA4_9CHLR</name>
<organism evidence="2 3">
    <name type="scientific">Candidatus Chloroploca mongolica</name>
    <dbReference type="NCBI Taxonomy" id="2528176"/>
    <lineage>
        <taxon>Bacteria</taxon>
        <taxon>Bacillati</taxon>
        <taxon>Chloroflexota</taxon>
        <taxon>Chloroflexia</taxon>
        <taxon>Chloroflexales</taxon>
        <taxon>Chloroflexineae</taxon>
        <taxon>Oscillochloridaceae</taxon>
        <taxon>Candidatus Chloroploca</taxon>
    </lineage>
</organism>
<sequence length="538" mass="56778">MTCCVQGVPTPQTIARFPCWIWLVTVCVPVVLLTGCGQAPLTYRDAQATALAGGCWPPTLPTPPLVTVTPDPALPPPDAAPAPSLPTTTPFPPCPPVAGATAVPWPTPVPAPPPYPTLAPAPWQVAQDQGTTLHLPHAILSLDLAVHPTEDWAAVAAVVWSGNDDPERVMLTVLHPTTRRWSLARQVDLGPARIGRYSRTVAVAITGDQQVHALWGMSDPDPTTGAPVSLWASSSPDFGTTWAAPVRIAEGCRRVNAVVAGLDGTLVAQLVCDDGAESTLAMVTRTASGTWLPVEYLAAPVRFYSEGSLVLVPDTVAPMIVGLAMTDVGGQARGYLLRRTLHGTEPWQIEGIVLTNPWSAPMSPRMWNVNSLMAVRPGGVLLTFTWTDADAGYAYALTSHDGGDTWGAPEALAAPFEATGAIIAALPAYEPMTDRLVVVWDCCAGGILRRAPTTHYASWQPAGQGPWVPLGDPAPIPLILGSRAVGLTVGAQAWQSTRVWVAWIEGMSQVEVRAVPVTRLLPGLPTGTGLSTSRAQIW</sequence>
<comment type="caution">
    <text evidence="2">The sequence shown here is derived from an EMBL/GenBank/DDBJ whole genome shotgun (WGS) entry which is preliminary data.</text>
</comment>
<proteinExistence type="predicted"/>
<dbReference type="Proteomes" id="UP001193081">
    <property type="component" value="Unassembled WGS sequence"/>
</dbReference>
<gene>
    <name evidence="2" type="ORF">EYB53_013495</name>
</gene>
<feature type="compositionally biased region" description="Pro residues" evidence="1">
    <location>
        <begin position="72"/>
        <end position="93"/>
    </location>
</feature>
<keyword evidence="3" id="KW-1185">Reference proteome</keyword>
<dbReference type="SUPFAM" id="SSF50939">
    <property type="entry name" value="Sialidases"/>
    <property type="match status" value="1"/>
</dbReference>
<evidence type="ECO:0000313" key="2">
    <source>
        <dbReference type="EMBL" id="MBP1466725.1"/>
    </source>
</evidence>
<dbReference type="RefSeq" id="WP_135478741.1">
    <property type="nucleotide sequence ID" value="NZ_SIJK02000023.1"/>
</dbReference>
<dbReference type="InterPro" id="IPR036278">
    <property type="entry name" value="Sialidase_sf"/>
</dbReference>
<feature type="region of interest" description="Disordered" evidence="1">
    <location>
        <begin position="69"/>
        <end position="93"/>
    </location>
</feature>
<evidence type="ECO:0000256" key="1">
    <source>
        <dbReference type="SAM" id="MobiDB-lite"/>
    </source>
</evidence>
<protein>
    <submittedName>
        <fullName evidence="2">Exo-alpha-sialidase</fullName>
    </submittedName>
</protein>
<dbReference type="CDD" id="cd15482">
    <property type="entry name" value="Sialidase_non-viral"/>
    <property type="match status" value="1"/>
</dbReference>
<accession>A0ABS4DBA4</accession>
<evidence type="ECO:0000313" key="3">
    <source>
        <dbReference type="Proteomes" id="UP001193081"/>
    </source>
</evidence>